<dbReference type="CDD" id="cd05580">
    <property type="entry name" value="STKc_PKA_like"/>
    <property type="match status" value="1"/>
</dbReference>
<dbReference type="Pfam" id="PF00069">
    <property type="entry name" value="Pkinase"/>
    <property type="match status" value="1"/>
</dbReference>
<evidence type="ECO:0000256" key="5">
    <source>
        <dbReference type="ARBA" id="ARBA00022840"/>
    </source>
</evidence>
<dbReference type="EMBL" id="OU015567">
    <property type="protein sequence ID" value="CAG5111522.1"/>
    <property type="molecule type" value="Genomic_DNA"/>
</dbReference>
<keyword evidence="3 6" id="KW-0547">Nucleotide-binding</keyword>
<reference evidence="11 12" key="1">
    <citation type="submission" date="2021-04" db="EMBL/GenBank/DDBJ databases">
        <authorList>
            <person name="Bliznina A."/>
        </authorList>
    </citation>
    <scope>NUCLEOTIDE SEQUENCE [LARGE SCALE GENOMIC DNA]</scope>
</reference>
<evidence type="ECO:0000256" key="4">
    <source>
        <dbReference type="ARBA" id="ARBA00022777"/>
    </source>
</evidence>
<accession>A0ABN7T393</accession>
<dbReference type="InterPro" id="IPR008271">
    <property type="entry name" value="Ser/Thr_kinase_AS"/>
</dbReference>
<evidence type="ECO:0000256" key="2">
    <source>
        <dbReference type="ARBA" id="ARBA00022679"/>
    </source>
</evidence>
<keyword evidence="12" id="KW-1185">Reference proteome</keyword>
<evidence type="ECO:0000313" key="11">
    <source>
        <dbReference type="EMBL" id="CAG5111522.1"/>
    </source>
</evidence>
<name>A0ABN7T393_OIKDI</name>
<dbReference type="SUPFAM" id="SSF56112">
    <property type="entry name" value="Protein kinase-like (PK-like)"/>
    <property type="match status" value="1"/>
</dbReference>
<evidence type="ECO:0000256" key="3">
    <source>
        <dbReference type="ARBA" id="ARBA00022741"/>
    </source>
</evidence>
<organism evidence="11 12">
    <name type="scientific">Oikopleura dioica</name>
    <name type="common">Tunicate</name>
    <dbReference type="NCBI Taxonomy" id="34765"/>
    <lineage>
        <taxon>Eukaryota</taxon>
        <taxon>Metazoa</taxon>
        <taxon>Chordata</taxon>
        <taxon>Tunicata</taxon>
        <taxon>Appendicularia</taxon>
        <taxon>Copelata</taxon>
        <taxon>Oikopleuridae</taxon>
        <taxon>Oikopleura</taxon>
    </lineage>
</organism>
<feature type="binding site" evidence="6">
    <location>
        <position position="136"/>
    </location>
    <ligand>
        <name>ATP</name>
        <dbReference type="ChEBI" id="CHEBI:30616"/>
    </ligand>
</feature>
<evidence type="ECO:0000256" key="6">
    <source>
        <dbReference type="PROSITE-ProRule" id="PRU10141"/>
    </source>
</evidence>
<sequence length="430" mass="48924">MERDNAPAQAIVTVNGTRKDMLEAAESDMSKLHGRHNPNRASSSPDFEVLSGPNLEKTSSSSQRPPQRHSSPTTSACSNLSQSDCSERFANMTLDRTQLTAEIYVVQILTTVGAGTFGRVELVKRRGSSNSYYALKKMRILQVINLRQVSHVISERQILSSISSPFIVNLLWTTRDNIHLYLLMEYIPGGELFTHLRNEGRFDENRARFYAAEIVCAFTYLHAENIVYRDLKPENVLINVDGHIKLTDFGFAKRIRDRTWTLCGTPEYLSPEVILNSGHGKAVDWWSLGILIHEMLVGEVPFGGNHVFEVYENIVRGEVNFPFYLSVNATQIIRGLLKRDRTYRLGNMREGAADVKNHQWFSSINWDDVLEKRLIPPIIPYVMHPGDPANFEEYDPEEEIQPHEILNEADVQAQFGDFKFCSDRLFSTSP</sequence>
<gene>
    <name evidence="11" type="ORF">OKIOD_LOCUS14589</name>
</gene>
<protein>
    <submittedName>
        <fullName evidence="11">Oidioi.mRNA.OKI2018_I69.chr2.g5824.t2.cds</fullName>
    </submittedName>
</protein>
<dbReference type="InterPro" id="IPR017441">
    <property type="entry name" value="Protein_kinase_ATP_BS"/>
</dbReference>
<dbReference type="PROSITE" id="PS50011">
    <property type="entry name" value="PROTEIN_KINASE_DOM"/>
    <property type="match status" value="1"/>
</dbReference>
<keyword evidence="2" id="KW-0808">Transferase</keyword>
<dbReference type="PROSITE" id="PS00108">
    <property type="entry name" value="PROTEIN_KINASE_ST"/>
    <property type="match status" value="1"/>
</dbReference>
<dbReference type="InterPro" id="IPR000719">
    <property type="entry name" value="Prot_kinase_dom"/>
</dbReference>
<feature type="region of interest" description="Disordered" evidence="8">
    <location>
        <begin position="1"/>
        <end position="81"/>
    </location>
</feature>
<evidence type="ECO:0000259" key="9">
    <source>
        <dbReference type="PROSITE" id="PS50011"/>
    </source>
</evidence>
<dbReference type="InterPro" id="IPR000961">
    <property type="entry name" value="AGC-kinase_C"/>
</dbReference>
<evidence type="ECO:0000256" key="1">
    <source>
        <dbReference type="ARBA" id="ARBA00022527"/>
    </source>
</evidence>
<dbReference type="PANTHER" id="PTHR24353:SF37">
    <property type="entry name" value="CAMP-DEPENDENT PROTEIN KINASE CATALYTIC SUBUNIT PRKX"/>
    <property type="match status" value="1"/>
</dbReference>
<keyword evidence="1 7" id="KW-0723">Serine/threonine-protein kinase</keyword>
<dbReference type="PANTHER" id="PTHR24353">
    <property type="entry name" value="CYCLIC NUCLEOTIDE-DEPENDENT PROTEIN KINASE"/>
    <property type="match status" value="1"/>
</dbReference>
<evidence type="ECO:0000313" key="12">
    <source>
        <dbReference type="Proteomes" id="UP001158576"/>
    </source>
</evidence>
<keyword evidence="5 6" id="KW-0067">ATP-binding</keyword>
<dbReference type="SMART" id="SM00220">
    <property type="entry name" value="S_TKc"/>
    <property type="match status" value="1"/>
</dbReference>
<feature type="domain" description="AGC-kinase C-terminal" evidence="10">
    <location>
        <begin position="362"/>
        <end position="430"/>
    </location>
</feature>
<dbReference type="PROSITE" id="PS00107">
    <property type="entry name" value="PROTEIN_KINASE_ATP"/>
    <property type="match status" value="1"/>
</dbReference>
<dbReference type="PROSITE" id="PS51285">
    <property type="entry name" value="AGC_KINASE_CTER"/>
    <property type="match status" value="1"/>
</dbReference>
<evidence type="ECO:0000256" key="7">
    <source>
        <dbReference type="RuleBase" id="RU000304"/>
    </source>
</evidence>
<dbReference type="Proteomes" id="UP001158576">
    <property type="component" value="Chromosome 2"/>
</dbReference>
<dbReference type="Gene3D" id="3.30.200.20">
    <property type="entry name" value="Phosphorylase Kinase, domain 1"/>
    <property type="match status" value="1"/>
</dbReference>
<dbReference type="Gene3D" id="1.10.510.10">
    <property type="entry name" value="Transferase(Phosphotransferase) domain 1"/>
    <property type="match status" value="1"/>
</dbReference>
<dbReference type="SMART" id="SM00133">
    <property type="entry name" value="S_TK_X"/>
    <property type="match status" value="1"/>
</dbReference>
<evidence type="ECO:0000259" key="10">
    <source>
        <dbReference type="PROSITE" id="PS51285"/>
    </source>
</evidence>
<evidence type="ECO:0000256" key="8">
    <source>
        <dbReference type="SAM" id="MobiDB-lite"/>
    </source>
</evidence>
<proteinExistence type="inferred from homology"/>
<keyword evidence="4" id="KW-0418">Kinase</keyword>
<feature type="compositionally biased region" description="Low complexity" evidence="8">
    <location>
        <begin position="59"/>
        <end position="72"/>
    </location>
</feature>
<feature type="domain" description="Protein kinase" evidence="9">
    <location>
        <begin position="106"/>
        <end position="361"/>
    </location>
</feature>
<comment type="similarity">
    <text evidence="7">Belongs to the protein kinase superfamily.</text>
</comment>
<dbReference type="InterPro" id="IPR011009">
    <property type="entry name" value="Kinase-like_dom_sf"/>
</dbReference>